<dbReference type="SMART" id="SM00267">
    <property type="entry name" value="GGDEF"/>
    <property type="match status" value="1"/>
</dbReference>
<dbReference type="Pfam" id="PF00990">
    <property type="entry name" value="GGDEF"/>
    <property type="match status" value="1"/>
</dbReference>
<evidence type="ECO:0000313" key="5">
    <source>
        <dbReference type="Proteomes" id="UP000601171"/>
    </source>
</evidence>
<dbReference type="InterPro" id="IPR035919">
    <property type="entry name" value="EAL_sf"/>
</dbReference>
<sequence length="533" mass="60660">MEKKAMNLKNTNRFLAYLSFILSTLIAIFVYFVGGTSKVYANLMYIPIALISSTNGIKLGVLHAILSAIMVGPFMPLDSNLGLMQEPINWILRLIIYLSIAFIIGYFSEYNKKSRDYATNLLTHDMLTGFRNIESLKNEENHDGYEKTVIALSVNEYEEILGFFGYGFTNRTIKTFSEKIKEELSEYENVEFYRYDGMDFILIITHDSKSSNIDEIIDILKGFSRSTLNIVNIPIYIEMTMGITKIDKDTAKIEGLRQAMISLRYAIANNMSLGIYDSSIDTHYKNIISIASNFGYALSNGNIKVVYQNIYDPKTGKIHGVELLARWVTDNHNQISPNDFIPVIEKTELIGELTKFMIDTAIDMAIDSDSEDTILSINFSPKDFKKETIDYLIYNIKDKNINPRKLQIEITEEILLRGSEAFCYLELFRKYGILIAIDDFGTGYSSYQSLAELPIDVIKIDKSMIQKVSSNTISKSLVKSIVDFCQANDIITVAEGVETKEMLDTCNEIGIDYLQGYYFHKPEIIYKNEKASS</sequence>
<comment type="caution">
    <text evidence="4">The sequence shown here is derived from an EMBL/GenBank/DDBJ whole genome shotgun (WGS) entry which is preliminary data.</text>
</comment>
<dbReference type="InterPro" id="IPR000160">
    <property type="entry name" value="GGDEF_dom"/>
</dbReference>
<dbReference type="PROSITE" id="PS50887">
    <property type="entry name" value="GGDEF"/>
    <property type="match status" value="1"/>
</dbReference>
<dbReference type="RefSeq" id="WP_262428303.1">
    <property type="nucleotide sequence ID" value="NZ_JACRTG010000003.1"/>
</dbReference>
<dbReference type="InterPro" id="IPR029787">
    <property type="entry name" value="Nucleotide_cyclase"/>
</dbReference>
<dbReference type="Proteomes" id="UP000601171">
    <property type="component" value="Unassembled WGS sequence"/>
</dbReference>
<feature type="domain" description="GGDEF" evidence="3">
    <location>
        <begin position="145"/>
        <end position="278"/>
    </location>
</feature>
<feature type="transmembrane region" description="Helical" evidence="1">
    <location>
        <begin position="90"/>
        <end position="107"/>
    </location>
</feature>
<dbReference type="EMBL" id="JACRTG010000003">
    <property type="protein sequence ID" value="MBC8586837.1"/>
    <property type="molecule type" value="Genomic_DNA"/>
</dbReference>
<dbReference type="Gene3D" id="3.30.70.270">
    <property type="match status" value="1"/>
</dbReference>
<proteinExistence type="predicted"/>
<dbReference type="AlphaFoldDB" id="A0A926EUJ5"/>
<dbReference type="PANTHER" id="PTHR33121">
    <property type="entry name" value="CYCLIC DI-GMP PHOSPHODIESTERASE PDEF"/>
    <property type="match status" value="1"/>
</dbReference>
<dbReference type="SMART" id="SM00052">
    <property type="entry name" value="EAL"/>
    <property type="match status" value="1"/>
</dbReference>
<organism evidence="4 5">
    <name type="scientific">Paratissierella segnis</name>
    <dbReference type="NCBI Taxonomy" id="2763679"/>
    <lineage>
        <taxon>Bacteria</taxon>
        <taxon>Bacillati</taxon>
        <taxon>Bacillota</taxon>
        <taxon>Tissierellia</taxon>
        <taxon>Tissierellales</taxon>
        <taxon>Tissierellaceae</taxon>
        <taxon>Paratissierella</taxon>
    </lineage>
</organism>
<name>A0A926EUJ5_9FIRM</name>
<evidence type="ECO:0000313" key="4">
    <source>
        <dbReference type="EMBL" id="MBC8586837.1"/>
    </source>
</evidence>
<dbReference type="SUPFAM" id="SSF55073">
    <property type="entry name" value="Nucleotide cyclase"/>
    <property type="match status" value="1"/>
</dbReference>
<evidence type="ECO:0000259" key="2">
    <source>
        <dbReference type="PROSITE" id="PS50883"/>
    </source>
</evidence>
<dbReference type="CDD" id="cd01948">
    <property type="entry name" value="EAL"/>
    <property type="match status" value="1"/>
</dbReference>
<dbReference type="GO" id="GO:0071111">
    <property type="term" value="F:cyclic-guanylate-specific phosphodiesterase activity"/>
    <property type="evidence" value="ECO:0007669"/>
    <property type="project" value="InterPro"/>
</dbReference>
<evidence type="ECO:0000259" key="3">
    <source>
        <dbReference type="PROSITE" id="PS50887"/>
    </source>
</evidence>
<feature type="transmembrane region" description="Helical" evidence="1">
    <location>
        <begin position="14"/>
        <end position="33"/>
    </location>
</feature>
<dbReference type="Gene3D" id="3.20.20.450">
    <property type="entry name" value="EAL domain"/>
    <property type="match status" value="1"/>
</dbReference>
<keyword evidence="5" id="KW-1185">Reference proteome</keyword>
<dbReference type="InterPro" id="IPR001633">
    <property type="entry name" value="EAL_dom"/>
</dbReference>
<dbReference type="PROSITE" id="PS50883">
    <property type="entry name" value="EAL"/>
    <property type="match status" value="1"/>
</dbReference>
<dbReference type="SUPFAM" id="SSF141868">
    <property type="entry name" value="EAL domain-like"/>
    <property type="match status" value="1"/>
</dbReference>
<dbReference type="Pfam" id="PF00563">
    <property type="entry name" value="EAL"/>
    <property type="match status" value="1"/>
</dbReference>
<keyword evidence="1" id="KW-0812">Transmembrane</keyword>
<evidence type="ECO:0000256" key="1">
    <source>
        <dbReference type="SAM" id="Phobius"/>
    </source>
</evidence>
<gene>
    <name evidence="4" type="ORF">H8707_01105</name>
</gene>
<dbReference type="PANTHER" id="PTHR33121:SF79">
    <property type="entry name" value="CYCLIC DI-GMP PHOSPHODIESTERASE PDED-RELATED"/>
    <property type="match status" value="1"/>
</dbReference>
<reference evidence="4" key="1">
    <citation type="submission" date="2020-08" db="EMBL/GenBank/DDBJ databases">
        <title>Genome public.</title>
        <authorList>
            <person name="Liu C."/>
            <person name="Sun Q."/>
        </authorList>
    </citation>
    <scope>NUCLEOTIDE SEQUENCE</scope>
    <source>
        <strain evidence="4">BX21</strain>
    </source>
</reference>
<feature type="domain" description="EAL" evidence="2">
    <location>
        <begin position="287"/>
        <end position="533"/>
    </location>
</feature>
<dbReference type="InterPro" id="IPR050706">
    <property type="entry name" value="Cyclic-di-GMP_PDE-like"/>
</dbReference>
<keyword evidence="1" id="KW-0472">Membrane</keyword>
<dbReference type="InterPro" id="IPR043128">
    <property type="entry name" value="Rev_trsase/Diguanyl_cyclase"/>
</dbReference>
<keyword evidence="1" id="KW-1133">Transmembrane helix</keyword>
<accession>A0A926EUJ5</accession>
<protein>
    <submittedName>
        <fullName evidence="4">EAL domain-containing protein</fullName>
    </submittedName>
</protein>